<keyword evidence="1 7" id="KW-0963">Cytoplasm</keyword>
<feature type="binding site" evidence="7 8">
    <location>
        <position position="37"/>
    </location>
    <ligand>
        <name>S-adenosyl-L-methionine</name>
        <dbReference type="ChEBI" id="CHEBI:59789"/>
    </ligand>
</feature>
<keyword evidence="2 7" id="KW-0698">rRNA processing</keyword>
<dbReference type="InterPro" id="IPR001737">
    <property type="entry name" value="KsgA/Erm"/>
</dbReference>
<dbReference type="EMBL" id="FXUB01000001">
    <property type="protein sequence ID" value="SMP03930.1"/>
    <property type="molecule type" value="Genomic_DNA"/>
</dbReference>
<reference evidence="10 11" key="1">
    <citation type="submission" date="2017-05" db="EMBL/GenBank/DDBJ databases">
        <authorList>
            <person name="Varghese N."/>
            <person name="Submissions S."/>
        </authorList>
    </citation>
    <scope>NUCLEOTIDE SEQUENCE [LARGE SCALE GENOMIC DNA]</scope>
    <source>
        <strain evidence="10 11">DSM 15522</strain>
    </source>
</reference>
<evidence type="ECO:0000256" key="2">
    <source>
        <dbReference type="ARBA" id="ARBA00022552"/>
    </source>
</evidence>
<dbReference type="PANTHER" id="PTHR11727:SF7">
    <property type="entry name" value="DIMETHYLADENOSINE TRANSFERASE-RELATED"/>
    <property type="match status" value="1"/>
</dbReference>
<organism evidence="10 11">
    <name type="scientific">Desulfurobacterium pacificum</name>
    <dbReference type="NCBI Taxonomy" id="240166"/>
    <lineage>
        <taxon>Bacteria</taxon>
        <taxon>Pseudomonadati</taxon>
        <taxon>Aquificota</taxon>
        <taxon>Aquificia</taxon>
        <taxon>Desulfurobacteriales</taxon>
        <taxon>Desulfurobacteriaceae</taxon>
        <taxon>Desulfurobacterium</taxon>
    </lineage>
</organism>
<comment type="subcellular location">
    <subcellularLocation>
        <location evidence="7">Cytoplasm</location>
    </subcellularLocation>
</comment>
<evidence type="ECO:0000256" key="7">
    <source>
        <dbReference type="HAMAP-Rule" id="MF_00607"/>
    </source>
</evidence>
<dbReference type="SMART" id="SM00650">
    <property type="entry name" value="rADc"/>
    <property type="match status" value="1"/>
</dbReference>
<keyword evidence="11" id="KW-1185">Reference proteome</keyword>
<dbReference type="Pfam" id="PF00398">
    <property type="entry name" value="RrnaAD"/>
    <property type="match status" value="1"/>
</dbReference>
<dbReference type="Gene3D" id="1.10.8.100">
    <property type="entry name" value="Ribosomal RNA adenine dimethylase-like, domain 2"/>
    <property type="match status" value="1"/>
</dbReference>
<keyword evidence="4 7" id="KW-0808">Transferase</keyword>
<name>A0ABY1N973_9BACT</name>
<feature type="binding site" evidence="7 8">
    <location>
        <position position="81"/>
    </location>
    <ligand>
        <name>S-adenosyl-L-methionine</name>
        <dbReference type="ChEBI" id="CHEBI:59789"/>
    </ligand>
</feature>
<dbReference type="Gene3D" id="3.40.50.150">
    <property type="entry name" value="Vaccinia Virus protein VP39"/>
    <property type="match status" value="1"/>
</dbReference>
<dbReference type="CDD" id="cd02440">
    <property type="entry name" value="AdoMet_MTases"/>
    <property type="match status" value="1"/>
</dbReference>
<comment type="similarity">
    <text evidence="7">Belongs to the class I-like SAM-binding methyltransferase superfamily. rRNA adenine N(6)-methyltransferase family. RsmA subfamily.</text>
</comment>
<dbReference type="Proteomes" id="UP001157911">
    <property type="component" value="Unassembled WGS sequence"/>
</dbReference>
<keyword evidence="6 7" id="KW-0694">RNA-binding</keyword>
<dbReference type="PROSITE" id="PS51689">
    <property type="entry name" value="SAM_RNA_A_N6_MT"/>
    <property type="match status" value="1"/>
</dbReference>
<evidence type="ECO:0000313" key="11">
    <source>
        <dbReference type="Proteomes" id="UP001157911"/>
    </source>
</evidence>
<dbReference type="PROSITE" id="PS01131">
    <property type="entry name" value="RRNA_A_DIMETH"/>
    <property type="match status" value="1"/>
</dbReference>
<evidence type="ECO:0000256" key="6">
    <source>
        <dbReference type="ARBA" id="ARBA00022884"/>
    </source>
</evidence>
<dbReference type="InterPro" id="IPR011530">
    <property type="entry name" value="rRNA_adenine_dimethylase"/>
</dbReference>
<protein>
    <recommendedName>
        <fullName evidence="7">Ribosomal RNA small subunit methyltransferase A</fullName>
        <ecNumber evidence="7">2.1.1.182</ecNumber>
    </recommendedName>
    <alternativeName>
        <fullName evidence="7">16S rRNA (adenine(1518)-N(6)/adenine(1519)-N(6))-dimethyltransferase</fullName>
    </alternativeName>
    <alternativeName>
        <fullName evidence="7">16S rRNA dimethyladenosine transferase</fullName>
    </alternativeName>
    <alternativeName>
        <fullName evidence="7">16S rRNA dimethylase</fullName>
    </alternativeName>
    <alternativeName>
        <fullName evidence="7">S-adenosylmethionine-6-N', N'-adenosyl(rRNA) dimethyltransferase</fullName>
    </alternativeName>
</protein>
<evidence type="ECO:0000256" key="3">
    <source>
        <dbReference type="ARBA" id="ARBA00022603"/>
    </source>
</evidence>
<gene>
    <name evidence="7" type="primary">rsmA</name>
    <name evidence="7" type="synonym">ksgA</name>
    <name evidence="10" type="ORF">SAMN06265339_0160</name>
</gene>
<dbReference type="PANTHER" id="PTHR11727">
    <property type="entry name" value="DIMETHYLADENOSINE TRANSFERASE"/>
    <property type="match status" value="1"/>
</dbReference>
<evidence type="ECO:0000256" key="1">
    <source>
        <dbReference type="ARBA" id="ARBA00022490"/>
    </source>
</evidence>
<sequence>MKLKKSLGQHFLKDKSVVRRIADALEVSESDCVVEIGGGGGALTEELIKRNPKELVVVEIDPEWCEYLSSRFENLRVVNADAVKFDFSSLGGRWKFAGNLPYNVSTAILRNLLDHRKVFEKGVFMVQKEVADRLTASSGKDYGYLPALLSNFFSFKKLFDVPPGAFQPPPKVMSTVFLMEPKSFDMKEEELLEFERFLKKAFSHRRKKLKKNLGLKKFNGAEEVKNLIDKRAEEIPPRELLELFRELKLLGYSF</sequence>
<dbReference type="RefSeq" id="WP_283399670.1">
    <property type="nucleotide sequence ID" value="NZ_FXUB01000001.1"/>
</dbReference>
<dbReference type="InterPro" id="IPR020598">
    <property type="entry name" value="rRNA_Ade_methylase_Trfase_N"/>
</dbReference>
<evidence type="ECO:0000256" key="8">
    <source>
        <dbReference type="PROSITE-ProRule" id="PRU01026"/>
    </source>
</evidence>
<feature type="binding site" evidence="7 8">
    <location>
        <position position="99"/>
    </location>
    <ligand>
        <name>S-adenosyl-L-methionine</name>
        <dbReference type="ChEBI" id="CHEBI:59789"/>
    </ligand>
</feature>
<comment type="catalytic activity">
    <reaction evidence="7">
        <text>adenosine(1518)/adenosine(1519) in 16S rRNA + 4 S-adenosyl-L-methionine = N(6)-dimethyladenosine(1518)/N(6)-dimethyladenosine(1519) in 16S rRNA + 4 S-adenosyl-L-homocysteine + 4 H(+)</text>
        <dbReference type="Rhea" id="RHEA:19609"/>
        <dbReference type="Rhea" id="RHEA-COMP:10232"/>
        <dbReference type="Rhea" id="RHEA-COMP:10233"/>
        <dbReference type="ChEBI" id="CHEBI:15378"/>
        <dbReference type="ChEBI" id="CHEBI:57856"/>
        <dbReference type="ChEBI" id="CHEBI:59789"/>
        <dbReference type="ChEBI" id="CHEBI:74411"/>
        <dbReference type="ChEBI" id="CHEBI:74493"/>
        <dbReference type="EC" id="2.1.1.182"/>
    </reaction>
</comment>
<dbReference type="NCBIfam" id="TIGR00755">
    <property type="entry name" value="ksgA"/>
    <property type="match status" value="1"/>
</dbReference>
<keyword evidence="5 7" id="KW-0949">S-adenosyl-L-methionine</keyword>
<evidence type="ECO:0000256" key="5">
    <source>
        <dbReference type="ARBA" id="ARBA00022691"/>
    </source>
</evidence>
<dbReference type="InterPro" id="IPR023165">
    <property type="entry name" value="rRNA_Ade_diMease-like_C"/>
</dbReference>
<feature type="binding site" evidence="7 8">
    <location>
        <position position="59"/>
    </location>
    <ligand>
        <name>S-adenosyl-L-methionine</name>
        <dbReference type="ChEBI" id="CHEBI:59789"/>
    </ligand>
</feature>
<dbReference type="EC" id="2.1.1.182" evidence="7"/>
<comment type="caution">
    <text evidence="10">The sequence shown here is derived from an EMBL/GenBank/DDBJ whole genome shotgun (WGS) entry which is preliminary data.</text>
</comment>
<dbReference type="SUPFAM" id="SSF53335">
    <property type="entry name" value="S-adenosyl-L-methionine-dependent methyltransferases"/>
    <property type="match status" value="1"/>
</dbReference>
<keyword evidence="3 7" id="KW-0489">Methyltransferase</keyword>
<feature type="binding site" evidence="7 8">
    <location>
        <position position="10"/>
    </location>
    <ligand>
        <name>S-adenosyl-L-methionine</name>
        <dbReference type="ChEBI" id="CHEBI:59789"/>
    </ligand>
</feature>
<feature type="domain" description="Ribosomal RNA adenine methylase transferase N-terminal" evidence="9">
    <location>
        <begin position="17"/>
        <end position="183"/>
    </location>
</feature>
<evidence type="ECO:0000256" key="4">
    <source>
        <dbReference type="ARBA" id="ARBA00022679"/>
    </source>
</evidence>
<dbReference type="InterPro" id="IPR029063">
    <property type="entry name" value="SAM-dependent_MTases_sf"/>
</dbReference>
<evidence type="ECO:0000259" key="9">
    <source>
        <dbReference type="SMART" id="SM00650"/>
    </source>
</evidence>
<feature type="binding site" evidence="7 8">
    <location>
        <position position="12"/>
    </location>
    <ligand>
        <name>S-adenosyl-L-methionine</name>
        <dbReference type="ChEBI" id="CHEBI:59789"/>
    </ligand>
</feature>
<comment type="function">
    <text evidence="7">Specifically dimethylates two adjacent adenosines (A1518 and A1519) in the loop of a conserved hairpin near the 3'-end of 16S rRNA in the 30S particle. May play a critical role in biogenesis of 30S subunits.</text>
</comment>
<evidence type="ECO:0000313" key="10">
    <source>
        <dbReference type="EMBL" id="SMP03930.1"/>
    </source>
</evidence>
<dbReference type="GO" id="GO:0016740">
    <property type="term" value="F:transferase activity"/>
    <property type="evidence" value="ECO:0007669"/>
    <property type="project" value="UniProtKB-KW"/>
</dbReference>
<proteinExistence type="inferred from homology"/>
<accession>A0ABY1N973</accession>
<dbReference type="InterPro" id="IPR020596">
    <property type="entry name" value="rRNA_Ade_Mease_Trfase_CS"/>
</dbReference>
<dbReference type="HAMAP" id="MF_00607">
    <property type="entry name" value="16SrRNA_methyltr_A"/>
    <property type="match status" value="1"/>
</dbReference>